<proteinExistence type="predicted"/>
<organism evidence="1 2">
    <name type="scientific">Streptomyces glaucosporus</name>
    <dbReference type="NCBI Taxonomy" id="284044"/>
    <lineage>
        <taxon>Bacteria</taxon>
        <taxon>Bacillati</taxon>
        <taxon>Actinomycetota</taxon>
        <taxon>Actinomycetes</taxon>
        <taxon>Kitasatosporales</taxon>
        <taxon>Streptomycetaceae</taxon>
        <taxon>Streptomyces</taxon>
    </lineage>
</organism>
<comment type="caution">
    <text evidence="1">The sequence shown here is derived from an EMBL/GenBank/DDBJ whole genome shotgun (WGS) entry which is preliminary data.</text>
</comment>
<dbReference type="RefSeq" id="WP_344632817.1">
    <property type="nucleotide sequence ID" value="NZ_BAAATJ010000024.1"/>
</dbReference>
<protein>
    <submittedName>
        <fullName evidence="1">Uncharacterized protein</fullName>
    </submittedName>
</protein>
<name>A0ABN3IPS6_9ACTN</name>
<evidence type="ECO:0000313" key="2">
    <source>
        <dbReference type="Proteomes" id="UP001500058"/>
    </source>
</evidence>
<dbReference type="Proteomes" id="UP001500058">
    <property type="component" value="Unassembled WGS sequence"/>
</dbReference>
<evidence type="ECO:0000313" key="1">
    <source>
        <dbReference type="EMBL" id="GAA2410357.1"/>
    </source>
</evidence>
<gene>
    <name evidence="1" type="ORF">GCM10010420_43860</name>
</gene>
<reference evidence="1 2" key="1">
    <citation type="journal article" date="2019" name="Int. J. Syst. Evol. Microbiol.">
        <title>The Global Catalogue of Microorganisms (GCM) 10K type strain sequencing project: providing services to taxonomists for standard genome sequencing and annotation.</title>
        <authorList>
            <consortium name="The Broad Institute Genomics Platform"/>
            <consortium name="The Broad Institute Genome Sequencing Center for Infectious Disease"/>
            <person name="Wu L."/>
            <person name="Ma J."/>
        </authorList>
    </citation>
    <scope>NUCLEOTIDE SEQUENCE [LARGE SCALE GENOMIC DNA]</scope>
    <source>
        <strain evidence="1 2">JCM 6921</strain>
    </source>
</reference>
<keyword evidence="2" id="KW-1185">Reference proteome</keyword>
<accession>A0ABN3IPS6</accession>
<dbReference type="EMBL" id="BAAATJ010000024">
    <property type="protein sequence ID" value="GAA2410357.1"/>
    <property type="molecule type" value="Genomic_DNA"/>
</dbReference>
<sequence>MGTDINGFVECRCDHRLDDDGEPFWHAVADLEHLLRDHQDHDAFRCLFGVRGRGPGEPPAERRGLPGDVSDRTRAEYGELGGHSASWITWAELEAVDWDGPLPAPDPHVHVYRRTPGGEWERAGRGSEGTRFAEVAGLDARAALLPGLSFPVGTEWRDGDLLFRVEPLTRRLLVREENWGTAWAVMRSLAERHGGDLVRLVVWFT</sequence>